<evidence type="ECO:0000313" key="2">
    <source>
        <dbReference type="EMBL" id="KIN00390.1"/>
    </source>
</evidence>
<evidence type="ECO:0008006" key="4">
    <source>
        <dbReference type="Google" id="ProtNLM"/>
    </source>
</evidence>
<dbReference type="STRING" id="913774.A0A0C3HAY4"/>
<dbReference type="PANTHER" id="PTHR38123">
    <property type="entry name" value="CELL WALL SERINE-THREONINE-RICH GALACTOMANNOPROTEIN MP1 (AFU_ORTHOLOGUE AFUA_4G03240)"/>
    <property type="match status" value="1"/>
</dbReference>
<feature type="signal peptide" evidence="1">
    <location>
        <begin position="1"/>
        <end position="18"/>
    </location>
</feature>
<dbReference type="Pfam" id="PF12296">
    <property type="entry name" value="HsbA"/>
    <property type="match status" value="1"/>
</dbReference>
<protein>
    <recommendedName>
        <fullName evidence="4">Hydrophobic surface binding protein A</fullName>
    </recommendedName>
</protein>
<evidence type="ECO:0000313" key="3">
    <source>
        <dbReference type="Proteomes" id="UP000054321"/>
    </source>
</evidence>
<dbReference type="InParanoid" id="A0A0C3HAY4"/>
<dbReference type="PANTHER" id="PTHR38123:SF6">
    <property type="entry name" value="CELL WALL SERINE-THREONINE-RICH GALACTOMANNOPROTEIN MP1 (AFU_ORTHOLOGUE AFUA_4G03240)"/>
    <property type="match status" value="1"/>
</dbReference>
<dbReference type="Proteomes" id="UP000054321">
    <property type="component" value="Unassembled WGS sequence"/>
</dbReference>
<gene>
    <name evidence="2" type="ORF">OIDMADRAFT_180632</name>
</gene>
<dbReference type="OrthoDB" id="2422134at2759"/>
<accession>A0A0C3HAY4</accession>
<name>A0A0C3HAY4_OIDMZ</name>
<reference evidence="3" key="2">
    <citation type="submission" date="2015-01" db="EMBL/GenBank/DDBJ databases">
        <title>Evolutionary Origins and Diversification of the Mycorrhizal Mutualists.</title>
        <authorList>
            <consortium name="DOE Joint Genome Institute"/>
            <consortium name="Mycorrhizal Genomics Consortium"/>
            <person name="Kohler A."/>
            <person name="Kuo A."/>
            <person name="Nagy L.G."/>
            <person name="Floudas D."/>
            <person name="Copeland A."/>
            <person name="Barry K.W."/>
            <person name="Cichocki N."/>
            <person name="Veneault-Fourrey C."/>
            <person name="LaButti K."/>
            <person name="Lindquist E.A."/>
            <person name="Lipzen A."/>
            <person name="Lundell T."/>
            <person name="Morin E."/>
            <person name="Murat C."/>
            <person name="Riley R."/>
            <person name="Ohm R."/>
            <person name="Sun H."/>
            <person name="Tunlid A."/>
            <person name="Henrissat B."/>
            <person name="Grigoriev I.V."/>
            <person name="Hibbett D.S."/>
            <person name="Martin F."/>
        </authorList>
    </citation>
    <scope>NUCLEOTIDE SEQUENCE [LARGE SCALE GENOMIC DNA]</scope>
    <source>
        <strain evidence="3">Zn</strain>
    </source>
</reference>
<dbReference type="Gene3D" id="6.10.140.790">
    <property type="match status" value="1"/>
</dbReference>
<proteinExistence type="predicted"/>
<keyword evidence="1" id="KW-0732">Signal</keyword>
<dbReference type="InterPro" id="IPR021054">
    <property type="entry name" value="Cell_wall_mannoprotein_1"/>
</dbReference>
<evidence type="ECO:0000256" key="1">
    <source>
        <dbReference type="SAM" id="SignalP"/>
    </source>
</evidence>
<dbReference type="Gene3D" id="1.20.1280.140">
    <property type="match status" value="1"/>
</dbReference>
<dbReference type="EMBL" id="KN832877">
    <property type="protein sequence ID" value="KIN00390.1"/>
    <property type="molecule type" value="Genomic_DNA"/>
</dbReference>
<reference evidence="2 3" key="1">
    <citation type="submission" date="2014-04" db="EMBL/GenBank/DDBJ databases">
        <authorList>
            <consortium name="DOE Joint Genome Institute"/>
            <person name="Kuo A."/>
            <person name="Martino E."/>
            <person name="Perotto S."/>
            <person name="Kohler A."/>
            <person name="Nagy L.G."/>
            <person name="Floudas D."/>
            <person name="Copeland A."/>
            <person name="Barry K.W."/>
            <person name="Cichocki N."/>
            <person name="Veneault-Fourrey C."/>
            <person name="LaButti K."/>
            <person name="Lindquist E.A."/>
            <person name="Lipzen A."/>
            <person name="Lundell T."/>
            <person name="Morin E."/>
            <person name="Murat C."/>
            <person name="Sun H."/>
            <person name="Tunlid A."/>
            <person name="Henrissat B."/>
            <person name="Grigoriev I.V."/>
            <person name="Hibbett D.S."/>
            <person name="Martin F."/>
            <person name="Nordberg H.P."/>
            <person name="Cantor M.N."/>
            <person name="Hua S.X."/>
        </authorList>
    </citation>
    <scope>NUCLEOTIDE SEQUENCE [LARGE SCALE GENOMIC DNA]</scope>
    <source>
        <strain evidence="2 3">Zn</strain>
    </source>
</reference>
<organism evidence="2 3">
    <name type="scientific">Oidiodendron maius (strain Zn)</name>
    <dbReference type="NCBI Taxonomy" id="913774"/>
    <lineage>
        <taxon>Eukaryota</taxon>
        <taxon>Fungi</taxon>
        <taxon>Dikarya</taxon>
        <taxon>Ascomycota</taxon>
        <taxon>Pezizomycotina</taxon>
        <taxon>Leotiomycetes</taxon>
        <taxon>Leotiomycetes incertae sedis</taxon>
        <taxon>Myxotrichaceae</taxon>
        <taxon>Oidiodendron</taxon>
    </lineage>
</organism>
<dbReference type="AlphaFoldDB" id="A0A0C3HAY4"/>
<sequence length="175" mass="17335">MKFSSTLLSLALALSATATPTPVRRDLASIQSAIANIATAVNTLDAAEKAYTGGDTTTLQTDSDAVVSATDAGTAAANASGALSDLDAIELVSPIQSLTTDVQNAINDIIAIKSAVVAAGSQAQTLSDLIQQNTSATALAVAITAKVPTVLQSTAASLAAGITNAIQEGITAYSS</sequence>
<dbReference type="HOGENOM" id="CLU_119122_0_0_1"/>
<keyword evidence="3" id="KW-1185">Reference proteome</keyword>
<dbReference type="GO" id="GO:0005576">
    <property type="term" value="C:extracellular region"/>
    <property type="evidence" value="ECO:0007669"/>
    <property type="project" value="TreeGrafter"/>
</dbReference>
<feature type="chain" id="PRO_5002165318" description="Hydrophobic surface binding protein A" evidence="1">
    <location>
        <begin position="19"/>
        <end position="175"/>
    </location>
</feature>